<name>A0A378TT56_MORLA</name>
<accession>A0A378TT56</accession>
<dbReference type="EMBL" id="UGQU01000003">
    <property type="protein sequence ID" value="STZ63917.1"/>
    <property type="molecule type" value="Genomic_DNA"/>
</dbReference>
<dbReference type="RefSeq" id="WP_220186749.1">
    <property type="nucleotide sequence ID" value="NZ_UGQU01000003.1"/>
</dbReference>
<proteinExistence type="predicted"/>
<dbReference type="Proteomes" id="UP000254437">
    <property type="component" value="Unassembled WGS sequence"/>
</dbReference>
<dbReference type="AlphaFoldDB" id="A0A378TT56"/>
<organism evidence="1 2">
    <name type="scientific">Moraxella lacunata</name>
    <dbReference type="NCBI Taxonomy" id="477"/>
    <lineage>
        <taxon>Bacteria</taxon>
        <taxon>Pseudomonadati</taxon>
        <taxon>Pseudomonadota</taxon>
        <taxon>Gammaproteobacteria</taxon>
        <taxon>Moraxellales</taxon>
        <taxon>Moraxellaceae</taxon>
        <taxon>Moraxella</taxon>
    </lineage>
</organism>
<gene>
    <name evidence="1" type="ORF">NCTC10359_02359</name>
</gene>
<sequence>MIFFVFLFSGVWWLYHADKHLAKMADEKGYVHIDNKTYVVSEIKVNPTTERASE</sequence>
<protein>
    <submittedName>
        <fullName evidence="1">Uncharacterized protein</fullName>
    </submittedName>
</protein>
<evidence type="ECO:0000313" key="1">
    <source>
        <dbReference type="EMBL" id="STZ63917.1"/>
    </source>
</evidence>
<reference evidence="1 2" key="1">
    <citation type="submission" date="2018-06" db="EMBL/GenBank/DDBJ databases">
        <authorList>
            <consortium name="Pathogen Informatics"/>
            <person name="Doyle S."/>
        </authorList>
    </citation>
    <scope>NUCLEOTIDE SEQUENCE [LARGE SCALE GENOMIC DNA]</scope>
    <source>
        <strain evidence="1 2">NCTC10359</strain>
    </source>
</reference>
<evidence type="ECO:0000313" key="2">
    <source>
        <dbReference type="Proteomes" id="UP000254437"/>
    </source>
</evidence>